<accession>A0A1I8PWZ6</accession>
<dbReference type="EnsemblMetazoa" id="SCAU011853-RA">
    <property type="protein sequence ID" value="SCAU011853-PA"/>
    <property type="gene ID" value="SCAU011853"/>
</dbReference>
<feature type="compositionally biased region" description="Low complexity" evidence="1">
    <location>
        <begin position="208"/>
        <end position="218"/>
    </location>
</feature>
<feature type="compositionally biased region" description="Low complexity" evidence="1">
    <location>
        <begin position="329"/>
        <end position="341"/>
    </location>
</feature>
<sequence>MSSSLGFYIKPKVLHSPTFEEDDLFDDDEDDQDFENGDFLQDVPYTSSSIDRSSIGSIPWADDSIKQNQTEWERVEKMLAGLESLPNEPELNKEILDWQKKFPKLMTNKATPRKIKTISSERLELDSLNLSSDEADLETEENLTLTRERTSKIVEDVLVTPTPPIRKSSEEDSNNLSNLLQNFTLTSVPLKLSERDKTQKNTNKRKSASSSSTYSLQSPPAPVNVPIVQPSTQQRLRMPPILNVIESTRKFRSFGRPSFVQLTQVQPQAKSAIVSHDQKSRSRFLNGHRSAWHVPLAANRFFNNRNSIILPAISPRQQVMHHYNLQPTSISSSSEATPLSSARQQFTRPNNNSFKSHQRMPVKRGDMHLHGLSTTSTQTNNTSNSSGRSISAAVQYHPRTTFNALYLPYSAFKFNAFK</sequence>
<protein>
    <submittedName>
        <fullName evidence="2">Uncharacterized protein</fullName>
    </submittedName>
</protein>
<gene>
    <name evidence="2" type="primary">106084393</name>
</gene>
<reference evidence="2" key="1">
    <citation type="submission" date="2020-05" db="UniProtKB">
        <authorList>
            <consortium name="EnsemblMetazoa"/>
        </authorList>
    </citation>
    <scope>IDENTIFICATION</scope>
    <source>
        <strain evidence="2">USDA</strain>
    </source>
</reference>
<feature type="compositionally biased region" description="Acidic residues" evidence="1">
    <location>
        <begin position="19"/>
        <end position="36"/>
    </location>
</feature>
<dbReference type="AlphaFoldDB" id="A0A1I8PWZ6"/>
<keyword evidence="3" id="KW-1185">Reference proteome</keyword>
<feature type="region of interest" description="Disordered" evidence="1">
    <location>
        <begin position="328"/>
        <end position="389"/>
    </location>
</feature>
<organism evidence="2 3">
    <name type="scientific">Stomoxys calcitrans</name>
    <name type="common">Stable fly</name>
    <name type="synonym">Conops calcitrans</name>
    <dbReference type="NCBI Taxonomy" id="35570"/>
    <lineage>
        <taxon>Eukaryota</taxon>
        <taxon>Metazoa</taxon>
        <taxon>Ecdysozoa</taxon>
        <taxon>Arthropoda</taxon>
        <taxon>Hexapoda</taxon>
        <taxon>Insecta</taxon>
        <taxon>Pterygota</taxon>
        <taxon>Neoptera</taxon>
        <taxon>Endopterygota</taxon>
        <taxon>Diptera</taxon>
        <taxon>Brachycera</taxon>
        <taxon>Muscomorpha</taxon>
        <taxon>Muscoidea</taxon>
        <taxon>Muscidae</taxon>
        <taxon>Stomoxys</taxon>
    </lineage>
</organism>
<dbReference type="Proteomes" id="UP000095300">
    <property type="component" value="Unassembled WGS sequence"/>
</dbReference>
<evidence type="ECO:0000313" key="3">
    <source>
        <dbReference type="Proteomes" id="UP000095300"/>
    </source>
</evidence>
<feature type="region of interest" description="Disordered" evidence="1">
    <location>
        <begin position="19"/>
        <end position="45"/>
    </location>
</feature>
<feature type="region of interest" description="Disordered" evidence="1">
    <location>
        <begin position="190"/>
        <end position="224"/>
    </location>
</feature>
<evidence type="ECO:0000256" key="1">
    <source>
        <dbReference type="SAM" id="MobiDB-lite"/>
    </source>
</evidence>
<feature type="compositionally biased region" description="Polar residues" evidence="1">
    <location>
        <begin position="342"/>
        <end position="355"/>
    </location>
</feature>
<dbReference type="OrthoDB" id="2134133at2759"/>
<feature type="compositionally biased region" description="Low complexity" evidence="1">
    <location>
        <begin position="373"/>
        <end position="386"/>
    </location>
</feature>
<evidence type="ECO:0000313" key="2">
    <source>
        <dbReference type="EnsemblMetazoa" id="SCAU011853-PA"/>
    </source>
</evidence>
<proteinExistence type="predicted"/>
<dbReference type="KEGG" id="scac:106084393"/>
<dbReference type="VEuPathDB" id="VectorBase:SCAU011853"/>
<name>A0A1I8PWZ6_STOCA</name>